<dbReference type="PROSITE" id="PS00132">
    <property type="entry name" value="CARBOXYPEPT_ZN_1"/>
    <property type="match status" value="2"/>
</dbReference>
<dbReference type="PROSITE" id="PS52035">
    <property type="entry name" value="PEPTIDASE_M14"/>
    <property type="match status" value="4"/>
</dbReference>
<keyword evidence="8" id="KW-0325">Glycoprotein</keyword>
<dbReference type="GO" id="GO:0016485">
    <property type="term" value="P:protein processing"/>
    <property type="evidence" value="ECO:0007669"/>
    <property type="project" value="TreeGrafter"/>
</dbReference>
<dbReference type="InterPro" id="IPR057247">
    <property type="entry name" value="CARBOXYPEPT_ZN_2"/>
</dbReference>
<dbReference type="SUPFAM" id="SSF49464">
    <property type="entry name" value="Carboxypeptidase regulatory domain-like"/>
    <property type="match status" value="4"/>
</dbReference>
<evidence type="ECO:0000313" key="13">
    <source>
        <dbReference type="Proteomes" id="UP000694925"/>
    </source>
</evidence>
<evidence type="ECO:0000256" key="11">
    <source>
        <dbReference type="SAM" id="Phobius"/>
    </source>
</evidence>
<evidence type="ECO:0000256" key="6">
    <source>
        <dbReference type="ARBA" id="ARBA00022801"/>
    </source>
</evidence>
<accession>A0AAJ7NCW5</accession>
<dbReference type="SMART" id="SM00631">
    <property type="entry name" value="Zn_pept"/>
    <property type="match status" value="2"/>
</dbReference>
<evidence type="ECO:0000259" key="12">
    <source>
        <dbReference type="PROSITE" id="PS52035"/>
    </source>
</evidence>
<dbReference type="InterPro" id="IPR057246">
    <property type="entry name" value="CARBOXYPEPT_ZN_1"/>
</dbReference>
<feature type="region of interest" description="Disordered" evidence="10">
    <location>
        <begin position="149"/>
        <end position="180"/>
    </location>
</feature>
<evidence type="ECO:0000256" key="9">
    <source>
        <dbReference type="PROSITE-ProRule" id="PRU01379"/>
    </source>
</evidence>
<dbReference type="Proteomes" id="UP000694925">
    <property type="component" value="Unplaced"/>
</dbReference>
<gene>
    <name evidence="14" type="primary">LOC108630368</name>
</gene>
<dbReference type="GO" id="GO:0006518">
    <property type="term" value="P:peptide metabolic process"/>
    <property type="evidence" value="ECO:0007669"/>
    <property type="project" value="TreeGrafter"/>
</dbReference>
<reference evidence="14" key="1">
    <citation type="submission" date="2025-08" db="UniProtKB">
        <authorList>
            <consortium name="RefSeq"/>
        </authorList>
    </citation>
    <scope>IDENTIFICATION</scope>
    <source>
        <tissue evidence="14">Whole body</tissue>
    </source>
</reference>
<name>A0AAJ7NCW5_9HYME</name>
<dbReference type="FunFam" id="2.60.40.1120:FF:000016">
    <property type="entry name" value="carboxypeptidase D isoform X2"/>
    <property type="match status" value="1"/>
</dbReference>
<comment type="similarity">
    <text evidence="2 9">Belongs to the peptidase M14 family.</text>
</comment>
<feature type="domain" description="Peptidase M14" evidence="12">
    <location>
        <begin position="39"/>
        <end position="339"/>
    </location>
</feature>
<dbReference type="Pfam" id="PF13620">
    <property type="entry name" value="CarboxypepD_reg"/>
    <property type="match status" value="2"/>
</dbReference>
<evidence type="ECO:0000256" key="2">
    <source>
        <dbReference type="ARBA" id="ARBA00005988"/>
    </source>
</evidence>
<feature type="active site" description="Proton donor/acceptor" evidence="9">
    <location>
        <position position="722"/>
    </location>
</feature>
<dbReference type="Gene3D" id="3.40.630.10">
    <property type="entry name" value="Zn peptidases"/>
    <property type="match status" value="4"/>
</dbReference>
<feature type="transmembrane region" description="Helical" evidence="11">
    <location>
        <begin position="1565"/>
        <end position="1587"/>
    </location>
</feature>
<dbReference type="CDD" id="cd03858">
    <property type="entry name" value="M14_CP_N-E_like"/>
    <property type="match status" value="1"/>
</dbReference>
<keyword evidence="11" id="KW-1133">Transmembrane helix</keyword>
<proteinExistence type="inferred from homology"/>
<dbReference type="Pfam" id="PF00246">
    <property type="entry name" value="Peptidase_M14"/>
    <property type="match status" value="4"/>
</dbReference>
<dbReference type="CDD" id="cd03868">
    <property type="entry name" value="M14_CPD_I"/>
    <property type="match status" value="1"/>
</dbReference>
<feature type="domain" description="Peptidase M14" evidence="12">
    <location>
        <begin position="857"/>
        <end position="1109"/>
    </location>
</feature>
<dbReference type="CTD" id="30998"/>
<dbReference type="InterPro" id="IPR008969">
    <property type="entry name" value="CarboxyPept-like_regulatory"/>
</dbReference>
<dbReference type="RefSeq" id="XP_017889132.1">
    <property type="nucleotide sequence ID" value="XM_018033643.2"/>
</dbReference>
<keyword evidence="13" id="KW-1185">Reference proteome</keyword>
<keyword evidence="5" id="KW-0479">Metal-binding</keyword>
<dbReference type="FunFam" id="3.40.630.10:FF:000020">
    <property type="entry name" value="Carboxypeptidase D"/>
    <property type="match status" value="2"/>
</dbReference>
<dbReference type="GO" id="GO:0004181">
    <property type="term" value="F:metallocarboxypeptidase activity"/>
    <property type="evidence" value="ECO:0007669"/>
    <property type="project" value="InterPro"/>
</dbReference>
<feature type="domain" description="Peptidase M14" evidence="12">
    <location>
        <begin position="1199"/>
        <end position="1475"/>
    </location>
</feature>
<dbReference type="PRINTS" id="PR00765">
    <property type="entry name" value="CRBOXYPTASEA"/>
</dbReference>
<feature type="active site" description="Proton donor/acceptor" evidence="9">
    <location>
        <position position="309"/>
    </location>
</feature>
<keyword evidence="7" id="KW-0862">Zinc</keyword>
<dbReference type="KEGG" id="ccal:108630368"/>
<dbReference type="PANTHER" id="PTHR11532:SF62">
    <property type="entry name" value="CARBOXYPEPTIDASE D"/>
    <property type="match status" value="1"/>
</dbReference>
<evidence type="ECO:0000313" key="14">
    <source>
        <dbReference type="RefSeq" id="XP_017889132.1"/>
    </source>
</evidence>
<keyword evidence="11" id="KW-0812">Transmembrane</keyword>
<feature type="compositionally biased region" description="Basic and acidic residues" evidence="10">
    <location>
        <begin position="149"/>
        <end position="173"/>
    </location>
</feature>
<keyword evidence="11" id="KW-0472">Membrane</keyword>
<sequence>MAGVSVLNIVPFVFFLIGMIDGFAMNSGDKLEEDFIIPHYTHYEELQQLFSSLAQKYPNLARVSSIGKSVEGRDLLYIEISENVRERKLGEPMVKYVANMHGDEAVGRELLVYLAQYLLHNYGKDERITKLVNNTDIFLMPSMNPDGFEKSEEGKCESKKDYSGRENANHVDLNRNFPDQFNGKTNHLRRGGNILDGRQNETIAMMTWIATEPFVLSGNLHGGAIVASYPYDSGIARPCCVENKSPDDAVFKYLAHAYADNHPLMHAGNACPSDNFPGGITNGAYWYEVIGGMQDFNYARSNAFEITFELSCCKYPNASSMPDHWRLNKESLIKYLEQAHIGLKGVVRDTNGQPVEAATIIVHGINHNVSTTHRGEYWRLLLPGTYYLHAEAWGYQPSEVINVTIEAGEPIILNFTLRQNTYEDQGKLMSDRVEEIMRQVDKYGFYHDTEFKHHNYLAMERYLKELNINYPNITRLYTIGKSVKGRQLYVMEITENPGKHDPNKPEVKYVGNMHGNEVVGKEILLLLLKYLCENFGTNERVTKILKNVRLHVMPSMNPDGYEISKEGDVIGDRGRANAAGVDLNRNFPDQYETNDFNIKQEPETKAMMNWIASIPFVLSADFHGGALVVNYPYDNGPTDYGENLSPDDKVFKALALTYSNAHPRMHLGKPCPSFMNERYGMPSVLEKSFPNGITNGAAWYLVSGGMQDYNYLQSNDFELTIEVGCTKYPNETELPHYWLENRESLLRLIEMSRKGVHGVIRSSIGTPVPHAKISVAGINHDIYASNDGDYWRLLVPGTYNITVNAIGYESQTQTVTVPEGDGIGQGEVMLDFTLMRDDPQHWSSAYDFRLMANLQNIYLKNAELNARFSQLENHQPNIAEFEAGESLVSMAIHSLKITHNMGAPEENKFHIGLMGGLFASEPVGREMLLRLATHILMGNQIGDPPIQRILNESVLHFVPAIDPGFDNILNVKECNPTVSDEIGEKLLLQNDSTSHDNLDLITDAFKSMLSNEGYDVIVMIGSGSLEVGYVDDSLHVYKSLAKNYEYSIRKGSCSSFNNNVEKVQNFINDRYNIPVININMACCKYPPAGSIPTIWRENLLPLKQLLNSLTTGIRAIITDVDHVPLREAVVKIDTNTYHVSKNMAYFKIILLPGEYVLTVQCKGYIEQSVKVRVNIESVSDISIKLTKRHTEKTEQKIQEHNGDQETNIVNQFLTDLNNKYPQLSILHTIGRSQRGSRIMCLEIGSESNYKRIGRPSVAFVAGISNGAPVTSKILLHIATYLLSRYQKDIGITSYLDKFTVYIAPDLLQNSNNNRSCSPSIIDNLQFPIDGKLNPEASMIIDWFKEINAVLAINLNIGSQHVEIPFAASYGKVPEKIYETDDNNILQDLALLYTKHNIHMTSKNPQCNHDLIVNADGVIHAGKGIGGRREHSLMDYLYLNTSTFLMDVYITCCNTDDPKNIWEDNRASVLAIMEKLNDGIKGYILNENNEPIENAILSYNKSIHHVKSGTHGAYSLLFEPGTHVISANAPGYLLQTKVFITPDVHNASHLVFKLRYDDKFLGLPRIVFIILISTICLGIIACSIFIYANCRSSKAELRKSNWNKYAFSLLKDGTSFFDDDEKEVEIFRRPFHGNVEINEITKPYFDDDNVSSSEEASDIEFIKPSVEWEEAAPKESR</sequence>
<comment type="cofactor">
    <cofactor evidence="1">
        <name>Zn(2+)</name>
        <dbReference type="ChEBI" id="CHEBI:29105"/>
    </cofactor>
</comment>
<dbReference type="InterPro" id="IPR000834">
    <property type="entry name" value="Peptidase_M14"/>
</dbReference>
<protein>
    <submittedName>
        <fullName evidence="14">Carboxypeptidase D-like</fullName>
    </submittedName>
</protein>
<evidence type="ECO:0000256" key="4">
    <source>
        <dbReference type="ARBA" id="ARBA00022670"/>
    </source>
</evidence>
<dbReference type="SUPFAM" id="SSF53187">
    <property type="entry name" value="Zn-dependent exopeptidases"/>
    <property type="match status" value="4"/>
</dbReference>
<evidence type="ECO:0000256" key="8">
    <source>
        <dbReference type="ARBA" id="ARBA00023180"/>
    </source>
</evidence>
<feature type="domain" description="Peptidase M14" evidence="12">
    <location>
        <begin position="452"/>
        <end position="752"/>
    </location>
</feature>
<keyword evidence="4" id="KW-0645">Protease</keyword>
<evidence type="ECO:0000256" key="5">
    <source>
        <dbReference type="ARBA" id="ARBA00022723"/>
    </source>
</evidence>
<dbReference type="GeneID" id="108630368"/>
<keyword evidence="3" id="KW-0121">Carboxypeptidase</keyword>
<evidence type="ECO:0000256" key="1">
    <source>
        <dbReference type="ARBA" id="ARBA00001947"/>
    </source>
</evidence>
<organism evidence="13 14">
    <name type="scientific">Ceratina calcarata</name>
    <dbReference type="NCBI Taxonomy" id="156304"/>
    <lineage>
        <taxon>Eukaryota</taxon>
        <taxon>Metazoa</taxon>
        <taxon>Ecdysozoa</taxon>
        <taxon>Arthropoda</taxon>
        <taxon>Hexapoda</taxon>
        <taxon>Insecta</taxon>
        <taxon>Pterygota</taxon>
        <taxon>Neoptera</taxon>
        <taxon>Endopterygota</taxon>
        <taxon>Hymenoptera</taxon>
        <taxon>Apocrita</taxon>
        <taxon>Aculeata</taxon>
        <taxon>Apoidea</taxon>
        <taxon>Anthophila</taxon>
        <taxon>Apidae</taxon>
        <taxon>Ceratina</taxon>
        <taxon>Zadontomerus</taxon>
    </lineage>
</organism>
<dbReference type="GO" id="GO:0005615">
    <property type="term" value="C:extracellular space"/>
    <property type="evidence" value="ECO:0007669"/>
    <property type="project" value="TreeGrafter"/>
</dbReference>
<dbReference type="InterPro" id="IPR050753">
    <property type="entry name" value="Peptidase_M14_domain"/>
</dbReference>
<dbReference type="Gene3D" id="2.60.40.1120">
    <property type="entry name" value="Carboxypeptidase-like, regulatory domain"/>
    <property type="match status" value="4"/>
</dbReference>
<comment type="caution">
    <text evidence="9">Lacks conserved residue(s) required for the propagation of feature annotation.</text>
</comment>
<dbReference type="CDD" id="cd11308">
    <property type="entry name" value="Peptidase_M14NE-CP-C_like"/>
    <property type="match status" value="2"/>
</dbReference>
<dbReference type="PANTHER" id="PTHR11532">
    <property type="entry name" value="PROTEASE M14 CARBOXYPEPTIDASE"/>
    <property type="match status" value="1"/>
</dbReference>
<evidence type="ECO:0000256" key="10">
    <source>
        <dbReference type="SAM" id="MobiDB-lite"/>
    </source>
</evidence>
<evidence type="ECO:0000256" key="7">
    <source>
        <dbReference type="ARBA" id="ARBA00022833"/>
    </source>
</evidence>
<keyword evidence="6" id="KW-0378">Hydrolase</keyword>
<dbReference type="GO" id="GO:0008270">
    <property type="term" value="F:zinc ion binding"/>
    <property type="evidence" value="ECO:0007669"/>
    <property type="project" value="InterPro"/>
</dbReference>
<evidence type="ECO:0000256" key="3">
    <source>
        <dbReference type="ARBA" id="ARBA00022645"/>
    </source>
</evidence>
<dbReference type="PROSITE" id="PS00133">
    <property type="entry name" value="CARBOXYPEPT_ZN_2"/>
    <property type="match status" value="2"/>
</dbReference>